<dbReference type="AlphaFoldDB" id="A0A9D2FGW2"/>
<feature type="domain" description="FAD/NAD(P)-binding" evidence="5">
    <location>
        <begin position="155"/>
        <end position="475"/>
    </location>
</feature>
<evidence type="ECO:0000259" key="5">
    <source>
        <dbReference type="Pfam" id="PF07992"/>
    </source>
</evidence>
<keyword evidence="3" id="KW-0314">Glutamate biosynthesis</keyword>
<dbReference type="Gene3D" id="1.10.1060.10">
    <property type="entry name" value="Alpha-helical ferredoxin"/>
    <property type="match status" value="1"/>
</dbReference>
<evidence type="ECO:0000313" key="7">
    <source>
        <dbReference type="EMBL" id="HIZ58263.1"/>
    </source>
</evidence>
<evidence type="ECO:0000256" key="3">
    <source>
        <dbReference type="ARBA" id="ARBA00023164"/>
    </source>
</evidence>
<feature type="domain" description="Dihydroprymidine dehydrogenase" evidence="6">
    <location>
        <begin position="24"/>
        <end position="138"/>
    </location>
</feature>
<dbReference type="Proteomes" id="UP000824065">
    <property type="component" value="Unassembled WGS sequence"/>
</dbReference>
<dbReference type="GO" id="GO:0016639">
    <property type="term" value="F:oxidoreductase activity, acting on the CH-NH2 group of donors, NAD or NADP as acceptor"/>
    <property type="evidence" value="ECO:0007669"/>
    <property type="project" value="InterPro"/>
</dbReference>
<dbReference type="PRINTS" id="PR00419">
    <property type="entry name" value="ADXRDTASE"/>
</dbReference>
<evidence type="ECO:0000256" key="2">
    <source>
        <dbReference type="ARBA" id="ARBA00023002"/>
    </source>
</evidence>
<name>A0A9D2FGW2_9FIRM</name>
<organism evidence="7 8">
    <name type="scientific">Candidatus Faecalibacterium gallistercoris</name>
    <dbReference type="NCBI Taxonomy" id="2838579"/>
    <lineage>
        <taxon>Bacteria</taxon>
        <taxon>Bacillati</taxon>
        <taxon>Bacillota</taxon>
        <taxon>Clostridia</taxon>
        <taxon>Eubacteriales</taxon>
        <taxon>Oscillospiraceae</taxon>
        <taxon>Faecalibacterium</taxon>
    </lineage>
</organism>
<gene>
    <name evidence="7" type="ORF">H9725_06750</name>
</gene>
<dbReference type="PANTHER" id="PTHR43100:SF3">
    <property type="entry name" value="FAD_NAD(P)-BINDING DOMAIN-CONTAINING PROTEIN"/>
    <property type="match status" value="1"/>
</dbReference>
<dbReference type="EMBL" id="DXBJ01000048">
    <property type="protein sequence ID" value="HIZ58263.1"/>
    <property type="molecule type" value="Genomic_DNA"/>
</dbReference>
<evidence type="ECO:0000259" key="6">
    <source>
        <dbReference type="Pfam" id="PF14691"/>
    </source>
</evidence>
<dbReference type="PANTHER" id="PTHR43100">
    <property type="entry name" value="GLUTAMATE SYNTHASE [NADPH] SMALL CHAIN"/>
    <property type="match status" value="1"/>
</dbReference>
<dbReference type="SUPFAM" id="SSF51971">
    <property type="entry name" value="Nucleotide-binding domain"/>
    <property type="match status" value="1"/>
</dbReference>
<reference evidence="7" key="1">
    <citation type="journal article" date="2021" name="PeerJ">
        <title>Extensive microbial diversity within the chicken gut microbiome revealed by metagenomics and culture.</title>
        <authorList>
            <person name="Gilroy R."/>
            <person name="Ravi A."/>
            <person name="Getino M."/>
            <person name="Pursley I."/>
            <person name="Horton D.L."/>
            <person name="Alikhan N.F."/>
            <person name="Baker D."/>
            <person name="Gharbi K."/>
            <person name="Hall N."/>
            <person name="Watson M."/>
            <person name="Adriaenssens E.M."/>
            <person name="Foster-Nyarko E."/>
            <person name="Jarju S."/>
            <person name="Secka A."/>
            <person name="Antonio M."/>
            <person name="Oren A."/>
            <person name="Chaudhuri R.R."/>
            <person name="La Ragione R."/>
            <person name="Hildebrand F."/>
            <person name="Pallen M.J."/>
        </authorList>
    </citation>
    <scope>NUCLEOTIDE SEQUENCE</scope>
    <source>
        <strain evidence="7">ChiBcec16-3735</strain>
    </source>
</reference>
<keyword evidence="1" id="KW-0028">Amino-acid biosynthesis</keyword>
<sequence length="492" mass="53480">MGKITGFMEYPRRTSTDAAPLARLEHFNEFHTWLPREEQQTQAGRCMDCGVPFCQSGMMLGGAASGCPLHNLIPEWNELVWRGKWELALRRLLATNRFPEFTSRVCPALCEAACTCGEVTGSPVTVRENEHAIIEMGYARGWVQAAPPPARTGKSVAVIGSGPAGLSVADYLNKRGHSVTVYEREDRPGGLLMYGIPQMKLEKQVIERRVRIMQAEGVEFLTGMDVGRTVDAAEVLAHHDAVVLCCGAKQPRDLDVPGRDAAGVCFAVDYLTSVTRSLLDSGFADGRAVSAAGKNVLVIGGGDTGNDCQGTALRQGCADLLALEMMPEPPAGRTASNPWPEWPRVRKVDYGQVECLARLDKDPRVYQTTVKEFLKDEAGQLAGAVIACLRPEQDPDTGRTRMVPTGEEFTYPCQLALIAAGFTGCEDYTAAAFGVERNGRGCAAAEDYATQVDKVFACGDMRRGQSLVVWALREGRDCAARVDQYLMGYTNL</sequence>
<dbReference type="InterPro" id="IPR028261">
    <property type="entry name" value="DPD_II"/>
</dbReference>
<dbReference type="GO" id="GO:0006537">
    <property type="term" value="P:glutamate biosynthetic process"/>
    <property type="evidence" value="ECO:0007669"/>
    <property type="project" value="UniProtKB-KW"/>
</dbReference>
<dbReference type="Gene3D" id="3.50.50.60">
    <property type="entry name" value="FAD/NAD(P)-binding domain"/>
    <property type="match status" value="2"/>
</dbReference>
<dbReference type="SUPFAM" id="SSF46548">
    <property type="entry name" value="alpha-helical ferredoxin"/>
    <property type="match status" value="1"/>
</dbReference>
<comment type="caution">
    <text evidence="7">The sequence shown here is derived from an EMBL/GenBank/DDBJ whole genome shotgun (WGS) entry which is preliminary data.</text>
</comment>
<dbReference type="NCBIfam" id="TIGR01317">
    <property type="entry name" value="GOGAT_sm_gam"/>
    <property type="match status" value="1"/>
</dbReference>
<dbReference type="InterPro" id="IPR023753">
    <property type="entry name" value="FAD/NAD-binding_dom"/>
</dbReference>
<accession>A0A9D2FGW2</accession>
<dbReference type="GO" id="GO:0051536">
    <property type="term" value="F:iron-sulfur cluster binding"/>
    <property type="evidence" value="ECO:0007669"/>
    <property type="project" value="InterPro"/>
</dbReference>
<keyword evidence="2" id="KW-0560">Oxidoreductase</keyword>
<comment type="pathway">
    <text evidence="4">Amino-acid biosynthesis.</text>
</comment>
<evidence type="ECO:0000256" key="4">
    <source>
        <dbReference type="ARBA" id="ARBA00029440"/>
    </source>
</evidence>
<dbReference type="Pfam" id="PF14691">
    <property type="entry name" value="Fer4_20"/>
    <property type="match status" value="1"/>
</dbReference>
<dbReference type="InterPro" id="IPR009051">
    <property type="entry name" value="Helical_ferredxn"/>
</dbReference>
<protein>
    <submittedName>
        <fullName evidence="7">Glutamate synthase subunit beta</fullName>
    </submittedName>
</protein>
<dbReference type="InterPro" id="IPR051394">
    <property type="entry name" value="Glutamate_Synthase"/>
</dbReference>
<evidence type="ECO:0000313" key="8">
    <source>
        <dbReference type="Proteomes" id="UP000824065"/>
    </source>
</evidence>
<proteinExistence type="predicted"/>
<evidence type="ECO:0000256" key="1">
    <source>
        <dbReference type="ARBA" id="ARBA00022605"/>
    </source>
</evidence>
<dbReference type="InterPro" id="IPR036188">
    <property type="entry name" value="FAD/NAD-bd_sf"/>
</dbReference>
<dbReference type="Pfam" id="PF07992">
    <property type="entry name" value="Pyr_redox_2"/>
    <property type="match status" value="1"/>
</dbReference>
<dbReference type="InterPro" id="IPR006005">
    <property type="entry name" value="Glut_synth_ssu1"/>
</dbReference>
<reference evidence="7" key="2">
    <citation type="submission" date="2021-04" db="EMBL/GenBank/DDBJ databases">
        <authorList>
            <person name="Gilroy R."/>
        </authorList>
    </citation>
    <scope>NUCLEOTIDE SEQUENCE</scope>
    <source>
        <strain evidence="7">ChiBcec16-3735</strain>
    </source>
</reference>